<dbReference type="PANTHER" id="PTHR43065">
    <property type="entry name" value="SENSOR HISTIDINE KINASE"/>
    <property type="match status" value="1"/>
</dbReference>
<keyword evidence="3 4" id="KW-0597">Phosphoprotein</keyword>
<feature type="modified residue" description="4-aspartylphosphate" evidence="4">
    <location>
        <position position="768"/>
    </location>
</feature>
<organism evidence="8 9">
    <name type="scientific">Hyphobacterium lacteum</name>
    <dbReference type="NCBI Taxonomy" id="3116575"/>
    <lineage>
        <taxon>Bacteria</taxon>
        <taxon>Pseudomonadati</taxon>
        <taxon>Pseudomonadota</taxon>
        <taxon>Alphaproteobacteria</taxon>
        <taxon>Maricaulales</taxon>
        <taxon>Maricaulaceae</taxon>
        <taxon>Hyphobacterium</taxon>
    </lineage>
</organism>
<dbReference type="SMART" id="SM00388">
    <property type="entry name" value="HisKA"/>
    <property type="match status" value="1"/>
</dbReference>
<keyword evidence="9" id="KW-1185">Reference proteome</keyword>
<dbReference type="InterPro" id="IPR004358">
    <property type="entry name" value="Sig_transdc_His_kin-like_C"/>
</dbReference>
<keyword evidence="5" id="KW-1133">Transmembrane helix</keyword>
<dbReference type="Pfam" id="PF02518">
    <property type="entry name" value="HATPase_c"/>
    <property type="match status" value="1"/>
</dbReference>
<name>A0ABU7LRA9_9PROT</name>
<dbReference type="Gene3D" id="3.40.50.2300">
    <property type="match status" value="1"/>
</dbReference>
<protein>
    <recommendedName>
        <fullName evidence="2">histidine kinase</fullName>
        <ecNumber evidence="2">2.7.13.3</ecNumber>
    </recommendedName>
</protein>
<gene>
    <name evidence="8" type="ORF">V0U79_07315</name>
</gene>
<feature type="transmembrane region" description="Helical" evidence="5">
    <location>
        <begin position="51"/>
        <end position="71"/>
    </location>
</feature>
<feature type="domain" description="Histidine kinase" evidence="6">
    <location>
        <begin position="465"/>
        <end position="690"/>
    </location>
</feature>
<proteinExistence type="predicted"/>
<dbReference type="InterPro" id="IPR011006">
    <property type="entry name" value="CheY-like_superfamily"/>
</dbReference>
<dbReference type="Gene3D" id="3.30.565.10">
    <property type="entry name" value="Histidine kinase-like ATPase, C-terminal domain"/>
    <property type="match status" value="1"/>
</dbReference>
<dbReference type="Proteomes" id="UP001354971">
    <property type="component" value="Unassembled WGS sequence"/>
</dbReference>
<dbReference type="InterPro" id="IPR035965">
    <property type="entry name" value="PAS-like_dom_sf"/>
</dbReference>
<dbReference type="RefSeq" id="WP_330198834.1">
    <property type="nucleotide sequence ID" value="NZ_JAZDRP010000004.1"/>
</dbReference>
<dbReference type="EC" id="2.7.13.3" evidence="2"/>
<evidence type="ECO:0000313" key="8">
    <source>
        <dbReference type="EMBL" id="MEE2526171.1"/>
    </source>
</evidence>
<dbReference type="SUPFAM" id="SSF55785">
    <property type="entry name" value="PYP-like sensor domain (PAS domain)"/>
    <property type="match status" value="1"/>
</dbReference>
<dbReference type="SUPFAM" id="SSF55874">
    <property type="entry name" value="ATPase domain of HSP90 chaperone/DNA topoisomerase II/histidine kinase"/>
    <property type="match status" value="1"/>
</dbReference>
<dbReference type="Pfam" id="PF00072">
    <property type="entry name" value="Response_reg"/>
    <property type="match status" value="1"/>
</dbReference>
<comment type="catalytic activity">
    <reaction evidence="1">
        <text>ATP + protein L-histidine = ADP + protein N-phospho-L-histidine.</text>
        <dbReference type="EC" id="2.7.13.3"/>
    </reaction>
</comment>
<evidence type="ECO:0000256" key="1">
    <source>
        <dbReference type="ARBA" id="ARBA00000085"/>
    </source>
</evidence>
<dbReference type="PROSITE" id="PS50110">
    <property type="entry name" value="RESPONSE_REGULATORY"/>
    <property type="match status" value="1"/>
</dbReference>
<evidence type="ECO:0000256" key="2">
    <source>
        <dbReference type="ARBA" id="ARBA00012438"/>
    </source>
</evidence>
<evidence type="ECO:0000313" key="9">
    <source>
        <dbReference type="Proteomes" id="UP001354971"/>
    </source>
</evidence>
<evidence type="ECO:0000256" key="5">
    <source>
        <dbReference type="SAM" id="Phobius"/>
    </source>
</evidence>
<feature type="domain" description="Response regulatory" evidence="7">
    <location>
        <begin position="717"/>
        <end position="833"/>
    </location>
</feature>
<dbReference type="PROSITE" id="PS50109">
    <property type="entry name" value="HIS_KIN"/>
    <property type="match status" value="1"/>
</dbReference>
<accession>A0ABU7LRA9</accession>
<evidence type="ECO:0000259" key="6">
    <source>
        <dbReference type="PROSITE" id="PS50109"/>
    </source>
</evidence>
<keyword evidence="5" id="KW-0812">Transmembrane</keyword>
<dbReference type="PANTHER" id="PTHR43065:SF42">
    <property type="entry name" value="TWO-COMPONENT SENSOR PPRA"/>
    <property type="match status" value="1"/>
</dbReference>
<dbReference type="InterPro" id="IPR001789">
    <property type="entry name" value="Sig_transdc_resp-reg_receiver"/>
</dbReference>
<comment type="caution">
    <text evidence="8">The sequence shown here is derived from an EMBL/GenBank/DDBJ whole genome shotgun (WGS) entry which is preliminary data.</text>
</comment>
<dbReference type="InterPro" id="IPR003594">
    <property type="entry name" value="HATPase_dom"/>
</dbReference>
<dbReference type="InterPro" id="IPR000014">
    <property type="entry name" value="PAS"/>
</dbReference>
<dbReference type="SMART" id="SM00091">
    <property type="entry name" value="PAS"/>
    <property type="match status" value="3"/>
</dbReference>
<evidence type="ECO:0000256" key="3">
    <source>
        <dbReference type="ARBA" id="ARBA00022553"/>
    </source>
</evidence>
<dbReference type="EMBL" id="JAZDRP010000004">
    <property type="protein sequence ID" value="MEE2526171.1"/>
    <property type="molecule type" value="Genomic_DNA"/>
</dbReference>
<dbReference type="SMART" id="SM00387">
    <property type="entry name" value="HATPase_c"/>
    <property type="match status" value="1"/>
</dbReference>
<keyword evidence="5" id="KW-0472">Membrane</keyword>
<dbReference type="InterPro" id="IPR005467">
    <property type="entry name" value="His_kinase_dom"/>
</dbReference>
<dbReference type="InterPro" id="IPR036890">
    <property type="entry name" value="HATPase_C_sf"/>
</dbReference>
<sequence>MADLTEPVESMKSPFLSHGLRRRLQWVIGLGVLSVSAVALFAASAMVWNGFILLCGIAIAAFGMLYALAAGEAAGRSMKEKAERYSEPGPSGLALEALESLEDPMLLTDRRGAVRWGNAAYRDLAGRFSSTGQAQTLPALERIWAASGDGAIYRLARAARNGEVARERLPELPGEEGVSQYVLEARPSGKDHISWRLMPVFHPTSAAASLPGADWSDHSPVGLFALSSEGKLVAANATFRDWLGLDPAEPLPELSAFLPAETVKAMEKSRDDEEVCRFDVRLSGRDGIETDAVITLHWDQAKKGCARGVLYGLTATGTPSGVAQAIAGATGGKAGRTFDEMFAAAPFGVARLSGSDPASAVIEDVNAALVQMTGGQAKSGAVFADLFDWEAGRSADDVFEKASSKGEPAEAVLKTDPPLDIHLVFSPSRGGKRAAYMIDVTAWKELERQLSQGNKMQAVGQLAGGVAHDFNNLLTAIRLNVDELLGRHPVGDPSYAELQVINQTVARAAGLVKKLLAFSRKQTFRMESLDVADVLSDFTVLLRQILEETVKLDIVHGRDVPHIRADKGQLETAIMNLAANARDAMRESGGGTLTIRTSAVSATDVTAAGAPDVDEGDWVQIEVIDEGTGMDEATKQKIFEPFFTTKAVGQGTGLGLATVYGIVKQSGGFLFVDSEIGKGSTFRIFLPAYVGAEDEESLPVEKPKGEMKPADLAGKGRILLVEDESAVRTIAAKTLAKRGYEVVEAGDGEEALEILEDDEEGFDLLVSDVVMPGLDGPGLLEKASELLAETRVIFISGYAEEQFSDTLSRERDISFLPKPFTLTQLAERVKSVLSGDIQDAA</sequence>
<evidence type="ECO:0000256" key="4">
    <source>
        <dbReference type="PROSITE-ProRule" id="PRU00169"/>
    </source>
</evidence>
<dbReference type="InterPro" id="IPR036097">
    <property type="entry name" value="HisK_dim/P_sf"/>
</dbReference>
<dbReference type="Gene3D" id="3.30.450.20">
    <property type="entry name" value="PAS domain"/>
    <property type="match status" value="1"/>
</dbReference>
<dbReference type="Pfam" id="PF00512">
    <property type="entry name" value="HisKA"/>
    <property type="match status" value="1"/>
</dbReference>
<dbReference type="PRINTS" id="PR00344">
    <property type="entry name" value="BCTRLSENSOR"/>
</dbReference>
<feature type="transmembrane region" description="Helical" evidence="5">
    <location>
        <begin position="26"/>
        <end position="45"/>
    </location>
</feature>
<dbReference type="SMART" id="SM00448">
    <property type="entry name" value="REC"/>
    <property type="match status" value="1"/>
</dbReference>
<dbReference type="SUPFAM" id="SSF52172">
    <property type="entry name" value="CheY-like"/>
    <property type="match status" value="1"/>
</dbReference>
<dbReference type="SUPFAM" id="SSF47384">
    <property type="entry name" value="Homodimeric domain of signal transducing histidine kinase"/>
    <property type="match status" value="1"/>
</dbReference>
<dbReference type="CDD" id="cd00130">
    <property type="entry name" value="PAS"/>
    <property type="match status" value="1"/>
</dbReference>
<dbReference type="Gene3D" id="1.10.287.130">
    <property type="match status" value="1"/>
</dbReference>
<dbReference type="CDD" id="cd00082">
    <property type="entry name" value="HisKA"/>
    <property type="match status" value="1"/>
</dbReference>
<reference evidence="8 9" key="1">
    <citation type="submission" date="2024-01" db="EMBL/GenBank/DDBJ databases">
        <title>Hyphobacterium bacterium isolated from marine sediment.</title>
        <authorList>
            <person name="Zhao S."/>
        </authorList>
    </citation>
    <scope>NUCLEOTIDE SEQUENCE [LARGE SCALE GENOMIC DNA]</scope>
    <source>
        <strain evidence="9">HN65</strain>
    </source>
</reference>
<dbReference type="InterPro" id="IPR003661">
    <property type="entry name" value="HisK_dim/P_dom"/>
</dbReference>
<evidence type="ECO:0000259" key="7">
    <source>
        <dbReference type="PROSITE" id="PS50110"/>
    </source>
</evidence>